<dbReference type="AlphaFoldDB" id="A0A158F7L7"/>
<evidence type="ECO:0000313" key="3">
    <source>
        <dbReference type="EMBL" id="SAL15868.1"/>
    </source>
</evidence>
<feature type="chain" id="PRO_5008501466" description="Lipoprotein" evidence="2">
    <location>
        <begin position="19"/>
        <end position="204"/>
    </location>
</feature>
<reference evidence="3 4" key="1">
    <citation type="submission" date="2016-01" db="EMBL/GenBank/DDBJ databases">
        <authorList>
            <person name="Oliw E.H."/>
        </authorList>
    </citation>
    <scope>NUCLEOTIDE SEQUENCE [LARGE SCALE GENOMIC DNA]</scope>
    <source>
        <strain evidence="3">LMG 27134</strain>
    </source>
</reference>
<evidence type="ECO:0000313" key="4">
    <source>
        <dbReference type="Proteomes" id="UP000054683"/>
    </source>
</evidence>
<keyword evidence="2" id="KW-0732">Signal</keyword>
<feature type="signal peptide" evidence="2">
    <location>
        <begin position="1"/>
        <end position="18"/>
    </location>
</feature>
<dbReference type="EMBL" id="FCOK02000003">
    <property type="protein sequence ID" value="SAL15868.1"/>
    <property type="molecule type" value="Genomic_DNA"/>
</dbReference>
<feature type="compositionally biased region" description="Polar residues" evidence="1">
    <location>
        <begin position="162"/>
        <end position="182"/>
    </location>
</feature>
<evidence type="ECO:0000256" key="2">
    <source>
        <dbReference type="SAM" id="SignalP"/>
    </source>
</evidence>
<dbReference type="PROSITE" id="PS51257">
    <property type="entry name" value="PROKAR_LIPOPROTEIN"/>
    <property type="match status" value="1"/>
</dbReference>
<evidence type="ECO:0000256" key="1">
    <source>
        <dbReference type="SAM" id="MobiDB-lite"/>
    </source>
</evidence>
<evidence type="ECO:0008006" key="5">
    <source>
        <dbReference type="Google" id="ProtNLM"/>
    </source>
</evidence>
<organism evidence="3 4">
    <name type="scientific">Caballeronia udeis</name>
    <dbReference type="NCBI Taxonomy" id="1232866"/>
    <lineage>
        <taxon>Bacteria</taxon>
        <taxon>Pseudomonadati</taxon>
        <taxon>Pseudomonadota</taxon>
        <taxon>Betaproteobacteria</taxon>
        <taxon>Burkholderiales</taxon>
        <taxon>Burkholderiaceae</taxon>
        <taxon>Caballeronia</taxon>
    </lineage>
</organism>
<name>A0A158F7L7_9BURK</name>
<dbReference type="Proteomes" id="UP000054683">
    <property type="component" value="Unassembled WGS sequence"/>
</dbReference>
<dbReference type="RefSeq" id="WP_156528726.1">
    <property type="nucleotide sequence ID" value="NZ_FCOK02000003.1"/>
</dbReference>
<gene>
    <name evidence="3" type="ORF">AWB69_00783</name>
</gene>
<proteinExistence type="predicted"/>
<accession>A0A158F7L7</accession>
<feature type="region of interest" description="Disordered" evidence="1">
    <location>
        <begin position="130"/>
        <end position="190"/>
    </location>
</feature>
<dbReference type="OrthoDB" id="9008934at2"/>
<sequence>MTKLVALTIALATSIVLGAGCSTQTEGKVMPKDFSLEGFQPATLPHPGAITFIESWNDIPKRKSADEYPDSFKFLCLDENEKEVSRDKAKWCIPIVEFDIFSVDDNGKSVPFKEASSISITAYGPGHRFVRSLSTAPRPPSPAPKSGSGNAVPPGDIGDASRTASVSDTAPQKSGPLTSPSFGTKLDKTRMPFRERLKRTIFDI</sequence>
<protein>
    <recommendedName>
        <fullName evidence="5">Lipoprotein</fullName>
    </recommendedName>
</protein>